<feature type="transmembrane region" description="Helical" evidence="1">
    <location>
        <begin position="196"/>
        <end position="213"/>
    </location>
</feature>
<feature type="transmembrane region" description="Helical" evidence="1">
    <location>
        <begin position="387"/>
        <end position="410"/>
    </location>
</feature>
<evidence type="ECO:0000313" key="2">
    <source>
        <dbReference type="EMBL" id="REK72838.1"/>
    </source>
</evidence>
<accession>A0A371PBC0</accession>
<keyword evidence="3" id="KW-1185">Reference proteome</keyword>
<feature type="transmembrane region" description="Helical" evidence="1">
    <location>
        <begin position="219"/>
        <end position="249"/>
    </location>
</feature>
<keyword evidence="1" id="KW-0472">Membrane</keyword>
<dbReference type="AlphaFoldDB" id="A0A371PBC0"/>
<comment type="caution">
    <text evidence="2">The sequence shown here is derived from an EMBL/GenBank/DDBJ whole genome shotgun (WGS) entry which is preliminary data.</text>
</comment>
<keyword evidence="1" id="KW-1133">Transmembrane helix</keyword>
<evidence type="ECO:0000313" key="3">
    <source>
        <dbReference type="Proteomes" id="UP000265581"/>
    </source>
</evidence>
<name>A0A371PBC0_9ACTN</name>
<sequence length="613" mass="65443">MVDVAVAAVVVVTCLGAIAEVVRLCRRRTATRAAAREARVRLAALSMPHWVSYALLGGAVVLGAMTWIATMKGLAFPPGWDAMHHGYFTRQILDHQTLDGSVVLAPSASGETAPDSFYPLLFNLCIAVIEQVSGTAVSQVMFAGIATTGAVFLPVTVYALARRIDPGRPLVAGLAAFIAPLSLSTYALIGTGRDNTVLGLALTLGTALALLAARTRAGVAVGALGVVGIIGIHTSEMPVALIMAASIAVVDVVRSRRLDVFRCRIVVVAASVVAAIVCLVVLEPTILSASSSREGAIGTAGPGIDLRDAVSQMLTLGWDRNAHSLPVLQILLGIGLLATLLLPGFRAYLSTTLAYGLIAALMVGLFTQSLGPLQVVASPWYGDLNRLAWTFPVLTAIPAAVAVVAVAECVGRLAGAIGRHRRHRAVRRDYSRTGLAVVTVAAACGLILTALPDTARTNLELHVLFGPADADSRAAFEYLQEDIRPGEVVMDDRRASGSLWMYDDYGVPPLFGNSPYLGAAPKSWKERLWLIRHLDDVADDPCVDALLAKYRVGYVYYDDARILEGERRIEKAVLDRHRQFTPVFDQNGVTVYRVARSVDVPRCDRDVTRGITW</sequence>
<proteinExistence type="predicted"/>
<dbReference type="Pfam" id="PF20176">
    <property type="entry name" value="DUF6541"/>
    <property type="match status" value="1"/>
</dbReference>
<dbReference type="InterPro" id="IPR046671">
    <property type="entry name" value="DUF6541"/>
</dbReference>
<evidence type="ECO:0008006" key="4">
    <source>
        <dbReference type="Google" id="ProtNLM"/>
    </source>
</evidence>
<feature type="transmembrane region" description="Helical" evidence="1">
    <location>
        <begin position="430"/>
        <end position="451"/>
    </location>
</feature>
<feature type="transmembrane region" description="Helical" evidence="1">
    <location>
        <begin position="50"/>
        <end position="69"/>
    </location>
</feature>
<dbReference type="EMBL" id="QUBR01000001">
    <property type="protein sequence ID" value="REK72838.1"/>
    <property type="molecule type" value="Genomic_DNA"/>
</dbReference>
<feature type="transmembrane region" description="Helical" evidence="1">
    <location>
        <begin position="140"/>
        <end position="161"/>
    </location>
</feature>
<feature type="transmembrane region" description="Helical" evidence="1">
    <location>
        <begin position="261"/>
        <end position="282"/>
    </location>
</feature>
<organism evidence="2 3">
    <name type="scientific">Aeromicrobium endophyticum</name>
    <dbReference type="NCBI Taxonomy" id="2292704"/>
    <lineage>
        <taxon>Bacteria</taxon>
        <taxon>Bacillati</taxon>
        <taxon>Actinomycetota</taxon>
        <taxon>Actinomycetes</taxon>
        <taxon>Propionibacteriales</taxon>
        <taxon>Nocardioidaceae</taxon>
        <taxon>Aeromicrobium</taxon>
    </lineage>
</organism>
<protein>
    <recommendedName>
        <fullName evidence="4">Glycosyltransferase RgtA/B/C/D-like domain-containing protein</fullName>
    </recommendedName>
</protein>
<feature type="transmembrane region" description="Helical" evidence="1">
    <location>
        <begin position="167"/>
        <end position="189"/>
    </location>
</feature>
<feature type="transmembrane region" description="Helical" evidence="1">
    <location>
        <begin position="323"/>
        <end position="342"/>
    </location>
</feature>
<dbReference type="Proteomes" id="UP000265581">
    <property type="component" value="Unassembled WGS sequence"/>
</dbReference>
<reference evidence="2 3" key="1">
    <citation type="submission" date="2018-08" db="EMBL/GenBank/DDBJ databases">
        <title>Aeromicrobium sp. M2KJ-4, whole genome shotgun sequence.</title>
        <authorList>
            <person name="Tuo L."/>
        </authorList>
    </citation>
    <scope>NUCLEOTIDE SEQUENCE [LARGE SCALE GENOMIC DNA]</scope>
    <source>
        <strain evidence="2 3">M2KJ-4</strain>
    </source>
</reference>
<gene>
    <name evidence="2" type="ORF">DX116_04360</name>
</gene>
<feature type="transmembrane region" description="Helical" evidence="1">
    <location>
        <begin position="347"/>
        <end position="367"/>
    </location>
</feature>
<evidence type="ECO:0000256" key="1">
    <source>
        <dbReference type="SAM" id="Phobius"/>
    </source>
</evidence>
<keyword evidence="1" id="KW-0812">Transmembrane</keyword>